<evidence type="ECO:0000313" key="1">
    <source>
        <dbReference type="EMBL" id="GES13762.1"/>
    </source>
</evidence>
<dbReference type="EMBL" id="BLAE01000050">
    <property type="protein sequence ID" value="GES13762.1"/>
    <property type="molecule type" value="Genomic_DNA"/>
</dbReference>
<dbReference type="InterPro" id="IPR029069">
    <property type="entry name" value="HotDog_dom_sf"/>
</dbReference>
<dbReference type="Gene3D" id="3.10.129.10">
    <property type="entry name" value="Hotdog Thioesterase"/>
    <property type="match status" value="1"/>
</dbReference>
<dbReference type="AlphaFoldDB" id="A0A5M3WZM5"/>
<name>A0A5M3WZM5_9ACTN</name>
<evidence type="ECO:0008006" key="3">
    <source>
        <dbReference type="Google" id="ProtNLM"/>
    </source>
</evidence>
<proteinExistence type="predicted"/>
<gene>
    <name evidence="1" type="ORF">Amac_073590</name>
</gene>
<dbReference type="Proteomes" id="UP000331127">
    <property type="component" value="Unassembled WGS sequence"/>
</dbReference>
<keyword evidence="2" id="KW-1185">Reference proteome</keyword>
<sequence>MGGMKISERFRGPDGMANGGWVSGLAASYLPPGRTVEVTLRAPTPLDADIRMEKTPSLVRLFDGDTLLVEARPVPDAPAPPPLIEPGRICGTFAGAVEHPFPGCFVCGHREPGDGMRIHPAPTGRPGEVAMIWHVHPALADWSATLPLSHVWGALDCPTGWAHLTSGGVALLGRLTGRVYGSIFPDATYVIVARTEGRERRKLHASAGIYEPSGRLIAASRATWIEMPNLSPHQS</sequence>
<reference evidence="1 2" key="1">
    <citation type="submission" date="2019-10" db="EMBL/GenBank/DDBJ databases">
        <title>Whole genome shotgun sequence of Acrocarpospora macrocephala NBRC 16266.</title>
        <authorList>
            <person name="Ichikawa N."/>
            <person name="Kimura A."/>
            <person name="Kitahashi Y."/>
            <person name="Komaki H."/>
            <person name="Oguchi A."/>
        </authorList>
    </citation>
    <scope>NUCLEOTIDE SEQUENCE [LARGE SCALE GENOMIC DNA]</scope>
    <source>
        <strain evidence="1 2">NBRC 16266</strain>
    </source>
</reference>
<accession>A0A5M3WZM5</accession>
<organism evidence="1 2">
    <name type="scientific">Acrocarpospora macrocephala</name>
    <dbReference type="NCBI Taxonomy" id="150177"/>
    <lineage>
        <taxon>Bacteria</taxon>
        <taxon>Bacillati</taxon>
        <taxon>Actinomycetota</taxon>
        <taxon>Actinomycetes</taxon>
        <taxon>Streptosporangiales</taxon>
        <taxon>Streptosporangiaceae</taxon>
        <taxon>Acrocarpospora</taxon>
    </lineage>
</organism>
<dbReference type="SUPFAM" id="SSF54637">
    <property type="entry name" value="Thioesterase/thiol ester dehydrase-isomerase"/>
    <property type="match status" value="1"/>
</dbReference>
<protein>
    <recommendedName>
        <fullName evidence="3">Thioesterase domain-containing protein</fullName>
    </recommendedName>
</protein>
<evidence type="ECO:0000313" key="2">
    <source>
        <dbReference type="Proteomes" id="UP000331127"/>
    </source>
</evidence>
<comment type="caution">
    <text evidence="1">The sequence shown here is derived from an EMBL/GenBank/DDBJ whole genome shotgun (WGS) entry which is preliminary data.</text>
</comment>